<evidence type="ECO:0000256" key="1">
    <source>
        <dbReference type="SAM" id="Phobius"/>
    </source>
</evidence>
<keyword evidence="1" id="KW-0472">Membrane</keyword>
<gene>
    <name evidence="3" type="ORF">BSOLF_0776</name>
</gene>
<protein>
    <recommendedName>
        <fullName evidence="2">DUF58 domain-containing protein</fullName>
    </recommendedName>
</protein>
<sequence length="378" mass="43385">MRHVLRSLVQFLLVLFALYAYRQFQGGFVSNFLFFSFLGVAVFEGWSFVTLLAGFRGERTFSPSRLVSGETLEVALKITSRMPFPLCWLRVEEALPPKLNREEESPSFFHLCLFRRHIQSAYKMHALPRGEHAFTSMSWEGGSLFGLITMRGSLLSDDTVRVLPRLLDIGRLQQQGLISKLSAVRVSDDLEWSDVRLYQPGDKLSRIHWKASAKAGKWMTMRSLSDDEKNLFLVLDTGYLAYTDDAQFEKAVSLTATLERWARRQGFSVGLITVQGRALITIPPKNDLYWKQALERVLVRIERTTTPWRELFADDSRDWKEALWVVISGKDESLHKLRARMGKIVPYSSSKTRIMIVESMRVHRPGARYATRAGGEIR</sequence>
<dbReference type="InterPro" id="IPR002881">
    <property type="entry name" value="DUF58"/>
</dbReference>
<feature type="domain" description="DUF58" evidence="2">
    <location>
        <begin position="194"/>
        <end position="299"/>
    </location>
</feature>
<dbReference type="AlphaFoldDB" id="A0A2R6XXB2"/>
<evidence type="ECO:0000313" key="3">
    <source>
        <dbReference type="EMBL" id="PTQ55055.1"/>
    </source>
</evidence>
<accession>A0A2R6XXB2</accession>
<name>A0A2R6XXB2_9BACL</name>
<proteinExistence type="predicted"/>
<keyword evidence="1" id="KW-0812">Transmembrane</keyword>
<keyword evidence="1" id="KW-1133">Transmembrane helix</keyword>
<dbReference type="Proteomes" id="UP000244338">
    <property type="component" value="Unassembled WGS sequence"/>
</dbReference>
<dbReference type="EMBL" id="PEBX01000215">
    <property type="protein sequence ID" value="PTQ55055.1"/>
    <property type="molecule type" value="Genomic_DNA"/>
</dbReference>
<reference evidence="4" key="1">
    <citation type="journal article" date="2018" name="Sci. Rep.">
        <title>Lignite coal burning seam in the remote Altai Mountains harbors a hydrogen-driven thermophilic microbial community.</title>
        <authorList>
            <person name="Kadnikov V.V."/>
            <person name="Mardanov A.V."/>
            <person name="Ivasenko D.A."/>
            <person name="Antsiferov D.V."/>
            <person name="Beletsky A.V."/>
            <person name="Karnachuk O.V."/>
            <person name="Ravin N.V."/>
        </authorList>
    </citation>
    <scope>NUCLEOTIDE SEQUENCE [LARGE SCALE GENOMIC DNA]</scope>
</reference>
<dbReference type="PANTHER" id="PTHR34351">
    <property type="entry name" value="SLR1927 PROTEIN-RELATED"/>
    <property type="match status" value="1"/>
</dbReference>
<evidence type="ECO:0000313" key="4">
    <source>
        <dbReference type="Proteomes" id="UP000244338"/>
    </source>
</evidence>
<dbReference type="Pfam" id="PF01882">
    <property type="entry name" value="DUF58"/>
    <property type="match status" value="1"/>
</dbReference>
<comment type="caution">
    <text evidence="3">The sequence shown here is derived from an EMBL/GenBank/DDBJ whole genome shotgun (WGS) entry which is preliminary data.</text>
</comment>
<evidence type="ECO:0000259" key="2">
    <source>
        <dbReference type="Pfam" id="PF01882"/>
    </source>
</evidence>
<dbReference type="PANTHER" id="PTHR34351:SF2">
    <property type="entry name" value="DUF58 DOMAIN-CONTAINING PROTEIN"/>
    <property type="match status" value="1"/>
</dbReference>
<feature type="transmembrane region" description="Helical" evidence="1">
    <location>
        <begin position="32"/>
        <end position="55"/>
    </location>
</feature>
<organism evidence="3 4">
    <name type="scientific">Candidatus Carbonibacillus altaicus</name>
    <dbReference type="NCBI Taxonomy" id="2163959"/>
    <lineage>
        <taxon>Bacteria</taxon>
        <taxon>Bacillati</taxon>
        <taxon>Bacillota</taxon>
        <taxon>Bacilli</taxon>
        <taxon>Bacillales</taxon>
        <taxon>Candidatus Carbonibacillus</taxon>
    </lineage>
</organism>